<evidence type="ECO:0000256" key="7">
    <source>
        <dbReference type="SAM" id="MobiDB-lite"/>
    </source>
</evidence>
<evidence type="ECO:0000256" key="4">
    <source>
        <dbReference type="ARBA" id="ARBA00022679"/>
    </source>
</evidence>
<dbReference type="EC" id="2.3.1.199" evidence="3"/>
<dbReference type="Gene3D" id="3.40.47.10">
    <property type="match status" value="1"/>
</dbReference>
<dbReference type="EMBL" id="JAYDYQ010002687">
    <property type="protein sequence ID" value="KAK4478981.1"/>
    <property type="molecule type" value="Genomic_DNA"/>
</dbReference>
<dbReference type="PANTHER" id="PTHR31561">
    <property type="entry name" value="3-KETOACYL-COA SYNTHASE"/>
    <property type="match status" value="1"/>
</dbReference>
<feature type="compositionally biased region" description="Acidic residues" evidence="7">
    <location>
        <begin position="405"/>
        <end position="414"/>
    </location>
</feature>
<comment type="caution">
    <text evidence="11">The sequence shown here is derived from an EMBL/GenBank/DDBJ whole genome shotgun (WGS) entry which is preliminary data.</text>
</comment>
<dbReference type="InterPro" id="IPR013747">
    <property type="entry name" value="ACP_syn_III_C"/>
</dbReference>
<evidence type="ECO:0000256" key="2">
    <source>
        <dbReference type="ARBA" id="ARBA00005531"/>
    </source>
</evidence>
<feature type="compositionally biased region" description="Basic and acidic residues" evidence="7">
    <location>
        <begin position="369"/>
        <end position="385"/>
    </location>
</feature>
<evidence type="ECO:0000313" key="11">
    <source>
        <dbReference type="EMBL" id="KAK4478981.1"/>
    </source>
</evidence>
<feature type="domain" description="Beta-ketoacyl-[acyl-carrier-protein] synthase III C-terminal" evidence="10">
    <location>
        <begin position="91"/>
        <end position="170"/>
    </location>
</feature>
<accession>A0ABR0CPG6</accession>
<comment type="catalytic activity">
    <reaction evidence="6">
        <text>a very-long-chain acyl-CoA + malonyl-CoA + H(+) = a very-long-chain 3-oxoacyl-CoA + CO2 + CoA</text>
        <dbReference type="Rhea" id="RHEA:32727"/>
        <dbReference type="ChEBI" id="CHEBI:15378"/>
        <dbReference type="ChEBI" id="CHEBI:16526"/>
        <dbReference type="ChEBI" id="CHEBI:57287"/>
        <dbReference type="ChEBI" id="CHEBI:57384"/>
        <dbReference type="ChEBI" id="CHEBI:90725"/>
        <dbReference type="ChEBI" id="CHEBI:90736"/>
        <dbReference type="EC" id="2.3.1.199"/>
    </reaction>
</comment>
<keyword evidence="12" id="KW-1185">Reference proteome</keyword>
<name>A0ABR0CPG6_9LAMI</name>
<dbReference type="InterPro" id="IPR016039">
    <property type="entry name" value="Thiolase-like"/>
</dbReference>
<evidence type="ECO:0000259" key="10">
    <source>
        <dbReference type="Pfam" id="PF08541"/>
    </source>
</evidence>
<comment type="similarity">
    <text evidence="2">Belongs to the thiolase-like superfamily. Chalcone/stilbene synthases family.</text>
</comment>
<evidence type="ECO:0000256" key="6">
    <source>
        <dbReference type="ARBA" id="ARBA00047375"/>
    </source>
</evidence>
<dbReference type="Pfam" id="PF03108">
    <property type="entry name" value="DBD_Tnp_Mut"/>
    <property type="match status" value="1"/>
</dbReference>
<comment type="pathway">
    <text evidence="1">Lipid metabolism; fatty acid biosynthesis.</text>
</comment>
<organism evidence="11 12">
    <name type="scientific">Penstemon davidsonii</name>
    <dbReference type="NCBI Taxonomy" id="160366"/>
    <lineage>
        <taxon>Eukaryota</taxon>
        <taxon>Viridiplantae</taxon>
        <taxon>Streptophyta</taxon>
        <taxon>Embryophyta</taxon>
        <taxon>Tracheophyta</taxon>
        <taxon>Spermatophyta</taxon>
        <taxon>Magnoliopsida</taxon>
        <taxon>eudicotyledons</taxon>
        <taxon>Gunneridae</taxon>
        <taxon>Pentapetalae</taxon>
        <taxon>asterids</taxon>
        <taxon>lamiids</taxon>
        <taxon>Lamiales</taxon>
        <taxon>Plantaginaceae</taxon>
        <taxon>Cheloneae</taxon>
        <taxon>Penstemon</taxon>
    </lineage>
</organism>
<dbReference type="Pfam" id="PF08392">
    <property type="entry name" value="FAE1_CUT1_RppA"/>
    <property type="match status" value="1"/>
</dbReference>
<feature type="compositionally biased region" description="Acidic residues" evidence="7">
    <location>
        <begin position="386"/>
        <end position="395"/>
    </location>
</feature>
<evidence type="ECO:0000256" key="1">
    <source>
        <dbReference type="ARBA" id="ARBA00005194"/>
    </source>
</evidence>
<dbReference type="InterPro" id="IPR013601">
    <property type="entry name" value="FAE1_typ3_polyketide_synth"/>
</dbReference>
<sequence>MQLVRTHKGTDDRSFRSIQLKEDIEGKLGLSVSKDVIEIGGHALKANITTLSPLVLPVSEQFHFFKSLLLMNRKGNSSKPYIPNYNLAFEHVCILATSKKVLDEIQKNLYLSDEYMEASRMTLERFGNTSSSSIWYELAYLEAKGRIKNGDRVWQLAFGSGFKCNSVVWKAVRNYTVKARFMRSTLLLLLLMEEELFDLRILHGDHRYMIKRIDPDRYSFLDLVDDFCDKAVTKMPNIRNKFMLFKCGINGDDSITYIVSTYTESLEMFRLNKGRKIIDIFVQVKESWKPSGPPIIDGLIINEEGTKSGGDEDGYEGSGDEESDVGEEEESTENEDENNGRNAQNDYGEGEEQTSEGEKANGEGDENEGENHVGGEDVNEERSDDGLSDYQSDDNDNLKKKYESNFDDENDDEYDPHNYLSKKQKEFNYEDGCRVELVFGDVFYSIHEFREALRTFSIQEGFEFVRIKNERKRVTVKCASEGCPWRLHASLLEDEKTVGIQ</sequence>
<proteinExistence type="inferred from homology"/>
<protein>
    <recommendedName>
        <fullName evidence="3">very-long-chain 3-oxoacyl-CoA synthase</fullName>
        <ecNumber evidence="3">2.3.1.199</ecNumber>
    </recommendedName>
</protein>
<keyword evidence="5" id="KW-0012">Acyltransferase</keyword>
<feature type="region of interest" description="Disordered" evidence="7">
    <location>
        <begin position="293"/>
        <end position="416"/>
    </location>
</feature>
<evidence type="ECO:0000259" key="9">
    <source>
        <dbReference type="Pfam" id="PF08392"/>
    </source>
</evidence>
<feature type="domain" description="FAE" evidence="9">
    <location>
        <begin position="2"/>
        <end position="69"/>
    </location>
</feature>
<reference evidence="11 12" key="1">
    <citation type="journal article" date="2023" name="bioRxiv">
        <title>Genome report: Whole genome sequence and annotation of Penstemon davidsonii.</title>
        <authorList>
            <person name="Ostevik K.L."/>
            <person name="Alabady M."/>
            <person name="Zhang M."/>
            <person name="Rausher M.D."/>
        </authorList>
    </citation>
    <scope>NUCLEOTIDE SEQUENCE [LARGE SCALE GENOMIC DNA]</scope>
    <source>
        <strain evidence="11">DNT005</strain>
        <tissue evidence="11">Whole leaf</tissue>
    </source>
</reference>
<evidence type="ECO:0000259" key="8">
    <source>
        <dbReference type="Pfam" id="PF03108"/>
    </source>
</evidence>
<dbReference type="InterPro" id="IPR012392">
    <property type="entry name" value="3-ktacl-CoA_syn"/>
</dbReference>
<dbReference type="Proteomes" id="UP001291926">
    <property type="component" value="Unassembled WGS sequence"/>
</dbReference>
<feature type="domain" description="Transposase MuDR plant" evidence="8">
    <location>
        <begin position="436"/>
        <end position="500"/>
    </location>
</feature>
<evidence type="ECO:0000256" key="5">
    <source>
        <dbReference type="ARBA" id="ARBA00023315"/>
    </source>
</evidence>
<dbReference type="InterPro" id="IPR004332">
    <property type="entry name" value="Transposase_MuDR"/>
</dbReference>
<evidence type="ECO:0000256" key="3">
    <source>
        <dbReference type="ARBA" id="ARBA00012307"/>
    </source>
</evidence>
<evidence type="ECO:0000313" key="12">
    <source>
        <dbReference type="Proteomes" id="UP001291926"/>
    </source>
</evidence>
<keyword evidence="4" id="KW-0808">Transferase</keyword>
<dbReference type="SUPFAM" id="SSF53901">
    <property type="entry name" value="Thiolase-like"/>
    <property type="match status" value="1"/>
</dbReference>
<gene>
    <name evidence="11" type="ORF">RD792_014488</name>
</gene>
<feature type="compositionally biased region" description="Acidic residues" evidence="7">
    <location>
        <begin position="311"/>
        <end position="337"/>
    </location>
</feature>
<dbReference type="Pfam" id="PF08541">
    <property type="entry name" value="ACP_syn_III_C"/>
    <property type="match status" value="1"/>
</dbReference>